<dbReference type="InterPro" id="IPR023365">
    <property type="entry name" value="Sortase_dom-sf"/>
</dbReference>
<gene>
    <name evidence="3" type="ORF">GCM10010448_10290</name>
</gene>
<dbReference type="CDD" id="cd05829">
    <property type="entry name" value="Sortase_F"/>
    <property type="match status" value="1"/>
</dbReference>
<dbReference type="SUPFAM" id="SSF63817">
    <property type="entry name" value="Sortase"/>
    <property type="match status" value="1"/>
</dbReference>
<sequence>MPGSEPAQERRTKRAPWRVIALVLLTGLACVRHGSGEFAAGPPQPASAVAPDSPGALSPDYTGPEALPYSGAVRVGIPALQIDARVIPVALDTSGWVDAPPPDDPNLAGWFTGAPSPGEKGTAVVVGHVDNSQGPAVFYGLGRLKKGDQVEVRREDGRTAVFKVYGVEVFSKANFPGGRVYGSKGVPELRVITCGGAFSEQNGYAGNVVVFARLAAVR</sequence>
<dbReference type="EMBL" id="BAAAUF010000009">
    <property type="protein sequence ID" value="GAA3030244.1"/>
    <property type="molecule type" value="Genomic_DNA"/>
</dbReference>
<feature type="region of interest" description="Disordered" evidence="2">
    <location>
        <begin position="39"/>
        <end position="62"/>
    </location>
</feature>
<dbReference type="InterPro" id="IPR005754">
    <property type="entry name" value="Sortase"/>
</dbReference>
<dbReference type="Gene3D" id="2.40.260.10">
    <property type="entry name" value="Sortase"/>
    <property type="match status" value="1"/>
</dbReference>
<name>A0ABP6L4V7_9ACTN</name>
<dbReference type="InterPro" id="IPR042001">
    <property type="entry name" value="Sortase_F"/>
</dbReference>
<dbReference type="RefSeq" id="WP_234516564.1">
    <property type="nucleotide sequence ID" value="NZ_BAAAUF010000009.1"/>
</dbReference>
<dbReference type="Pfam" id="PF04203">
    <property type="entry name" value="Sortase"/>
    <property type="match status" value="1"/>
</dbReference>
<evidence type="ECO:0000256" key="1">
    <source>
        <dbReference type="ARBA" id="ARBA00022801"/>
    </source>
</evidence>
<protein>
    <submittedName>
        <fullName evidence="3">Class F sortase</fullName>
    </submittedName>
</protein>
<dbReference type="NCBIfam" id="NF033748">
    <property type="entry name" value="class_F_sortase"/>
    <property type="match status" value="1"/>
</dbReference>
<reference evidence="4" key="1">
    <citation type="journal article" date="2019" name="Int. J. Syst. Evol. Microbiol.">
        <title>The Global Catalogue of Microorganisms (GCM) 10K type strain sequencing project: providing services to taxonomists for standard genome sequencing and annotation.</title>
        <authorList>
            <consortium name="The Broad Institute Genomics Platform"/>
            <consortium name="The Broad Institute Genome Sequencing Center for Infectious Disease"/>
            <person name="Wu L."/>
            <person name="Ma J."/>
        </authorList>
    </citation>
    <scope>NUCLEOTIDE SEQUENCE [LARGE SCALE GENOMIC DNA]</scope>
    <source>
        <strain evidence="4">JCM 9091</strain>
    </source>
</reference>
<evidence type="ECO:0000313" key="3">
    <source>
        <dbReference type="EMBL" id="GAA3030244.1"/>
    </source>
</evidence>
<dbReference type="Proteomes" id="UP001501532">
    <property type="component" value="Unassembled WGS sequence"/>
</dbReference>
<evidence type="ECO:0000313" key="4">
    <source>
        <dbReference type="Proteomes" id="UP001501532"/>
    </source>
</evidence>
<evidence type="ECO:0000256" key="2">
    <source>
        <dbReference type="SAM" id="MobiDB-lite"/>
    </source>
</evidence>
<accession>A0ABP6L4V7</accession>
<comment type="caution">
    <text evidence="3">The sequence shown here is derived from an EMBL/GenBank/DDBJ whole genome shotgun (WGS) entry which is preliminary data.</text>
</comment>
<organism evidence="3 4">
    <name type="scientific">Streptomyces glomeratus</name>
    <dbReference type="NCBI Taxonomy" id="284452"/>
    <lineage>
        <taxon>Bacteria</taxon>
        <taxon>Bacillati</taxon>
        <taxon>Actinomycetota</taxon>
        <taxon>Actinomycetes</taxon>
        <taxon>Kitasatosporales</taxon>
        <taxon>Streptomycetaceae</taxon>
        <taxon>Streptomyces</taxon>
    </lineage>
</organism>
<keyword evidence="4" id="KW-1185">Reference proteome</keyword>
<keyword evidence="1" id="KW-0378">Hydrolase</keyword>
<proteinExistence type="predicted"/>